<evidence type="ECO:0000313" key="3">
    <source>
        <dbReference type="EMBL" id="EMB22323.1"/>
    </source>
</evidence>
<evidence type="ECO:0000313" key="4">
    <source>
        <dbReference type="Proteomes" id="UP000016183"/>
    </source>
</evidence>
<protein>
    <recommendedName>
        <fullName evidence="2">DUF3899 domain-containing protein</fullName>
    </recommendedName>
</protein>
<reference evidence="3 4" key="1">
    <citation type="submission" date="2012-01" db="EMBL/GenBank/DDBJ databases">
        <title>The Genome Sequence of Treponema denticola SP33.</title>
        <authorList>
            <consortium name="The Broad Institute Genome Sequencing Platform"/>
            <person name="Earl A."/>
            <person name="Ward D."/>
            <person name="Feldgarden M."/>
            <person name="Gevers D."/>
            <person name="Blanton J.M."/>
            <person name="Fenno C.J."/>
            <person name="Baranova O.V."/>
            <person name="Mathney J."/>
            <person name="Dewhirst F.E."/>
            <person name="Izard J."/>
            <person name="Young S.K."/>
            <person name="Zeng Q."/>
            <person name="Gargeya S."/>
            <person name="Fitzgerald M."/>
            <person name="Haas B."/>
            <person name="Abouelleil A."/>
            <person name="Alvarado L."/>
            <person name="Arachchi H.M."/>
            <person name="Berlin A."/>
            <person name="Chapman S.B."/>
            <person name="Gearin G."/>
            <person name="Goldberg J."/>
            <person name="Griggs A."/>
            <person name="Gujja S."/>
            <person name="Hansen M."/>
            <person name="Heiman D."/>
            <person name="Howarth C."/>
            <person name="Larimer J."/>
            <person name="Lui A."/>
            <person name="MacDonald P.J.P."/>
            <person name="McCowen C."/>
            <person name="Montmayeur A."/>
            <person name="Murphy C."/>
            <person name="Neiman D."/>
            <person name="Pearson M."/>
            <person name="Priest M."/>
            <person name="Roberts A."/>
            <person name="Saif S."/>
            <person name="Shea T."/>
            <person name="Sisk P."/>
            <person name="Stolte C."/>
            <person name="Sykes S."/>
            <person name="Wortman J."/>
            <person name="Nusbaum C."/>
            <person name="Birren B."/>
        </authorList>
    </citation>
    <scope>NUCLEOTIDE SEQUENCE [LARGE SCALE GENOMIC DNA]</scope>
    <source>
        <strain evidence="3 4">SP33</strain>
    </source>
</reference>
<dbReference type="Pfam" id="PF13038">
    <property type="entry name" value="DUF3899"/>
    <property type="match status" value="1"/>
</dbReference>
<gene>
    <name evidence="3" type="ORF">HMPREF9733_01739</name>
</gene>
<dbReference type="AlphaFoldDB" id="M2BLG4"/>
<dbReference type="Proteomes" id="UP000016183">
    <property type="component" value="Unassembled WGS sequence"/>
</dbReference>
<comment type="caution">
    <text evidence="3">The sequence shown here is derived from an EMBL/GenBank/DDBJ whole genome shotgun (WGS) entry which is preliminary data.</text>
</comment>
<dbReference type="OrthoDB" id="9950619at2"/>
<dbReference type="EMBL" id="AGDZ01000027">
    <property type="protein sequence ID" value="EMB22323.1"/>
    <property type="molecule type" value="Genomic_DNA"/>
</dbReference>
<feature type="transmembrane region" description="Helical" evidence="1">
    <location>
        <begin position="61"/>
        <end position="80"/>
    </location>
</feature>
<sequence>MENESDSGNNFFDNVVEELSPKKKTESRFNFFYPFILGAVITVVVIALFSRGSSRSFFHRLCDGLFIASVFLTGIGGLSIVNKSGLFDVILFGFLQLGENIKYGITMKRDARVTTDFAKFKKKKDSKRKSRWSWVITGFIYFILALIVLMYV</sequence>
<name>M2BLG4_TREDN</name>
<dbReference type="InterPro" id="IPR025007">
    <property type="entry name" value="DUF3899"/>
</dbReference>
<proteinExistence type="predicted"/>
<accession>M2BLG4</accession>
<dbReference type="HOGENOM" id="CLU_1721548_0_0_12"/>
<keyword evidence="1" id="KW-1133">Transmembrane helix</keyword>
<feature type="domain" description="DUF3899" evidence="2">
    <location>
        <begin position="65"/>
        <end position="149"/>
    </location>
</feature>
<dbReference type="PATRIC" id="fig|999437.3.peg.1792"/>
<feature type="transmembrane region" description="Helical" evidence="1">
    <location>
        <begin position="31"/>
        <end position="49"/>
    </location>
</feature>
<feature type="transmembrane region" description="Helical" evidence="1">
    <location>
        <begin position="132"/>
        <end position="151"/>
    </location>
</feature>
<dbReference type="RefSeq" id="WP_010696434.1">
    <property type="nucleotide sequence ID" value="NZ_KB442454.1"/>
</dbReference>
<evidence type="ECO:0000256" key="1">
    <source>
        <dbReference type="SAM" id="Phobius"/>
    </source>
</evidence>
<keyword evidence="1" id="KW-0472">Membrane</keyword>
<keyword evidence="1" id="KW-0812">Transmembrane</keyword>
<organism evidence="3 4">
    <name type="scientific">Treponema denticola SP33</name>
    <dbReference type="NCBI Taxonomy" id="999437"/>
    <lineage>
        <taxon>Bacteria</taxon>
        <taxon>Pseudomonadati</taxon>
        <taxon>Spirochaetota</taxon>
        <taxon>Spirochaetia</taxon>
        <taxon>Spirochaetales</taxon>
        <taxon>Treponemataceae</taxon>
        <taxon>Treponema</taxon>
    </lineage>
</organism>
<evidence type="ECO:0000259" key="2">
    <source>
        <dbReference type="Pfam" id="PF13038"/>
    </source>
</evidence>